<evidence type="ECO:0000256" key="7">
    <source>
        <dbReference type="PROSITE-ProRule" id="PRU00042"/>
    </source>
</evidence>
<keyword evidence="9" id="KW-1185">Reference proteome</keyword>
<evidence type="ECO:0000259" key="8">
    <source>
        <dbReference type="PROSITE" id="PS50157"/>
    </source>
</evidence>
<dbReference type="InterPro" id="IPR036236">
    <property type="entry name" value="Znf_C2H2_sf"/>
</dbReference>
<protein>
    <submittedName>
        <fullName evidence="10">Protein indeterminate-domain 4, chloroplastic isoform X2</fullName>
    </submittedName>
</protein>
<evidence type="ECO:0000313" key="10">
    <source>
        <dbReference type="RefSeq" id="XP_056865851.1"/>
    </source>
</evidence>
<feature type="domain" description="C2H2-type" evidence="8">
    <location>
        <begin position="6"/>
        <end position="28"/>
    </location>
</feature>
<gene>
    <name evidence="10" type="primary">LOC108815361</name>
</gene>
<dbReference type="AlphaFoldDB" id="A0A9W3DPI5"/>
<evidence type="ECO:0000256" key="3">
    <source>
        <dbReference type="ARBA" id="ARBA00022771"/>
    </source>
</evidence>
<dbReference type="InterPro" id="IPR055185">
    <property type="entry name" value="C2CH-4th_BIRD-IDD"/>
</dbReference>
<keyword evidence="1" id="KW-0479">Metal-binding</keyword>
<dbReference type="InterPro" id="IPR055186">
    <property type="entry name" value="C2H2-2nd_BIRD-IDD"/>
</dbReference>
<keyword evidence="3 7" id="KW-0863">Zinc-finger</keyword>
<keyword evidence="5" id="KW-0805">Transcription regulation</keyword>
<name>A0A9W3DPI5_RAPSA</name>
<dbReference type="Pfam" id="PF13912">
    <property type="entry name" value="zf-C2H2_6"/>
    <property type="match status" value="1"/>
</dbReference>
<organism evidence="9 10">
    <name type="scientific">Raphanus sativus</name>
    <name type="common">Radish</name>
    <name type="synonym">Raphanus raphanistrum var. sativus</name>
    <dbReference type="NCBI Taxonomy" id="3726"/>
    <lineage>
        <taxon>Eukaryota</taxon>
        <taxon>Viridiplantae</taxon>
        <taxon>Streptophyta</taxon>
        <taxon>Embryophyta</taxon>
        <taxon>Tracheophyta</taxon>
        <taxon>Spermatophyta</taxon>
        <taxon>Magnoliopsida</taxon>
        <taxon>eudicotyledons</taxon>
        <taxon>Gunneridae</taxon>
        <taxon>Pentapetalae</taxon>
        <taxon>rosids</taxon>
        <taxon>malvids</taxon>
        <taxon>Brassicales</taxon>
        <taxon>Brassicaceae</taxon>
        <taxon>Brassiceae</taxon>
        <taxon>Raphanus</taxon>
    </lineage>
</organism>
<accession>A0A9W3DPI5</accession>
<dbReference type="Pfam" id="PF22996">
    <property type="entry name" value="C2H2-2nd_BIRD-IDD"/>
    <property type="match status" value="1"/>
</dbReference>
<sequence>MATNRFICDVCKKGFQREQNLQLHRRGHNLPWKLKQKSTKEVKRKVYICPEPTCVHHDPSRALGDLTGVKKHYYRKHGEKKWKCDKCSKRYAVQSDWKAHSKTCGTKEYRCDCGTIFSRRDSYITHRAFCDALIQETARNPTMTLTSITAASSGAGFGGFHGRLEGGNALSHHHLSDHTNSGFSSFSGYNLNFPSSGNSRDFAPQTSNPNFLIQYSSSQGIVTVPNNNNNNNDQSFMNQQGLIHFDPVNNINLKSSTTNNSLFNIGFFQENTKNSETTLPSLYSTDALVHHGEGSLNVNSNVSATALLQKATQLGSITSNDPSALFRGLGSSSNSSSVVVNDFGGGHIMGNDNNGNLQGLMNSVVAVNGGGTGGSGGNIFDVDFGNNNGNMSGSDNLTLDFLGVGGMVRNVNRGGAGRGRVRGDVSLIGELKFPE</sequence>
<reference evidence="9" key="1">
    <citation type="journal article" date="2019" name="Database">
        <title>The radish genome database (RadishGD): an integrated information resource for radish genomics.</title>
        <authorList>
            <person name="Yu H.J."/>
            <person name="Baek S."/>
            <person name="Lee Y.J."/>
            <person name="Cho A."/>
            <person name="Mun J.H."/>
        </authorList>
    </citation>
    <scope>NUCLEOTIDE SEQUENCE [LARGE SCALE GENOMIC DNA]</scope>
    <source>
        <strain evidence="9">cv. WK10039</strain>
    </source>
</reference>
<proteinExistence type="predicted"/>
<dbReference type="Gene3D" id="3.30.160.60">
    <property type="entry name" value="Classic Zinc Finger"/>
    <property type="match status" value="2"/>
</dbReference>
<dbReference type="GO" id="GO:0005634">
    <property type="term" value="C:nucleus"/>
    <property type="evidence" value="ECO:0007669"/>
    <property type="project" value="TreeGrafter"/>
</dbReference>
<evidence type="ECO:0000256" key="5">
    <source>
        <dbReference type="ARBA" id="ARBA00023015"/>
    </source>
</evidence>
<dbReference type="GO" id="GO:0008270">
    <property type="term" value="F:zinc ion binding"/>
    <property type="evidence" value="ECO:0007669"/>
    <property type="project" value="UniProtKB-KW"/>
</dbReference>
<dbReference type="GO" id="GO:0003700">
    <property type="term" value="F:DNA-binding transcription factor activity"/>
    <property type="evidence" value="ECO:0007669"/>
    <property type="project" value="TreeGrafter"/>
</dbReference>
<evidence type="ECO:0000256" key="6">
    <source>
        <dbReference type="ARBA" id="ARBA00023163"/>
    </source>
</evidence>
<dbReference type="Pfam" id="PF22992">
    <property type="entry name" value="C2CH-4th_BIRD-IDD"/>
    <property type="match status" value="1"/>
</dbReference>
<evidence type="ECO:0000256" key="1">
    <source>
        <dbReference type="ARBA" id="ARBA00022723"/>
    </source>
</evidence>
<keyword evidence="4" id="KW-0862">Zinc</keyword>
<dbReference type="SMART" id="SM00355">
    <property type="entry name" value="ZnF_C2H2"/>
    <property type="match status" value="3"/>
</dbReference>
<dbReference type="PROSITE" id="PS00028">
    <property type="entry name" value="ZINC_FINGER_C2H2_1"/>
    <property type="match status" value="1"/>
</dbReference>
<dbReference type="PROSITE" id="PS50157">
    <property type="entry name" value="ZINC_FINGER_C2H2_2"/>
    <property type="match status" value="1"/>
</dbReference>
<dbReference type="InterPro" id="IPR055187">
    <property type="entry name" value="C2CH-3rd_BIRD-IDD"/>
</dbReference>
<dbReference type="GeneID" id="108815361"/>
<evidence type="ECO:0000313" key="9">
    <source>
        <dbReference type="Proteomes" id="UP000504610"/>
    </source>
</evidence>
<dbReference type="FunFam" id="3.30.160.60:FF:000131">
    <property type="entry name" value="protein indeterminate-domain 5, chloroplastic-like"/>
    <property type="match status" value="1"/>
</dbReference>
<dbReference type="RefSeq" id="XP_056865851.1">
    <property type="nucleotide sequence ID" value="XM_057009871.1"/>
</dbReference>
<dbReference type="InterPro" id="IPR013087">
    <property type="entry name" value="Znf_C2H2_type"/>
</dbReference>
<reference evidence="10" key="2">
    <citation type="submission" date="2025-08" db="UniProtKB">
        <authorList>
            <consortium name="RefSeq"/>
        </authorList>
    </citation>
    <scope>IDENTIFICATION</scope>
    <source>
        <tissue evidence="10">Leaf</tissue>
    </source>
</reference>
<dbReference type="Proteomes" id="UP000504610">
    <property type="component" value="Chromosome 4"/>
</dbReference>
<dbReference type="PANTHER" id="PTHR10593:SF142">
    <property type="entry name" value="PROTEIN INDETERMINATE-DOMAIN 4, CHLOROPLASTIC"/>
    <property type="match status" value="1"/>
</dbReference>
<dbReference type="InterPro" id="IPR031140">
    <property type="entry name" value="IDD1-16"/>
</dbReference>
<evidence type="ECO:0000256" key="2">
    <source>
        <dbReference type="ARBA" id="ARBA00022737"/>
    </source>
</evidence>
<dbReference type="Pfam" id="PF22995">
    <property type="entry name" value="C2CH-3rd_BIRD-IDD"/>
    <property type="match status" value="1"/>
</dbReference>
<keyword evidence="2" id="KW-0677">Repeat</keyword>
<evidence type="ECO:0000256" key="4">
    <source>
        <dbReference type="ARBA" id="ARBA00022833"/>
    </source>
</evidence>
<dbReference type="PANTHER" id="PTHR10593">
    <property type="entry name" value="SERINE/THREONINE-PROTEIN KINASE RIO"/>
    <property type="match status" value="1"/>
</dbReference>
<keyword evidence="6" id="KW-0804">Transcription</keyword>
<dbReference type="SUPFAM" id="SSF57667">
    <property type="entry name" value="beta-beta-alpha zinc fingers"/>
    <property type="match status" value="1"/>
</dbReference>